<evidence type="ECO:0000256" key="5">
    <source>
        <dbReference type="ARBA" id="ARBA00036217"/>
    </source>
</evidence>
<keyword evidence="3" id="KW-0378">Hydrolase</keyword>
<dbReference type="FunFam" id="3.20.20.80:FF:000064">
    <property type="entry name" value="Oligo-1,6-glucosidase"/>
    <property type="match status" value="1"/>
</dbReference>
<evidence type="ECO:0000256" key="1">
    <source>
        <dbReference type="ARBA" id="ARBA00004496"/>
    </source>
</evidence>
<gene>
    <name evidence="8" type="ORF">SAMN04487936_102300</name>
</gene>
<dbReference type="InterPro" id="IPR045857">
    <property type="entry name" value="O16G_dom_2"/>
</dbReference>
<dbReference type="SUPFAM" id="SSF51445">
    <property type="entry name" value="(Trans)glycosidases"/>
    <property type="match status" value="1"/>
</dbReference>
<dbReference type="Gene3D" id="2.60.40.1180">
    <property type="entry name" value="Golgi alpha-mannosidase II"/>
    <property type="match status" value="1"/>
</dbReference>
<dbReference type="PANTHER" id="PTHR10357:SF184">
    <property type="entry name" value="OLIGO-1,6-GLUCOSIDASE 1"/>
    <property type="match status" value="1"/>
</dbReference>
<comment type="catalytic activity">
    <reaction evidence="5">
        <text>Hydrolysis of (1-&gt;6)-alpha-D-glucosidic linkages in some oligosaccharides produced from starch and glycogen by alpha-amylase, and in isomaltose.</text>
        <dbReference type="EC" id="3.2.1.10"/>
    </reaction>
</comment>
<dbReference type="GO" id="GO:0004556">
    <property type="term" value="F:alpha-amylase activity"/>
    <property type="evidence" value="ECO:0007669"/>
    <property type="project" value="TreeGrafter"/>
</dbReference>
<keyword evidence="9" id="KW-1185">Reference proteome</keyword>
<keyword evidence="4" id="KW-0326">Glycosidase</keyword>
<dbReference type="GO" id="GO:0009313">
    <property type="term" value="P:oligosaccharide catabolic process"/>
    <property type="evidence" value="ECO:0007669"/>
    <property type="project" value="TreeGrafter"/>
</dbReference>
<evidence type="ECO:0000256" key="4">
    <source>
        <dbReference type="ARBA" id="ARBA00023295"/>
    </source>
</evidence>
<evidence type="ECO:0000256" key="3">
    <source>
        <dbReference type="ARBA" id="ARBA00022801"/>
    </source>
</evidence>
<dbReference type="SUPFAM" id="SSF51011">
    <property type="entry name" value="Glycosyl hydrolase domain"/>
    <property type="match status" value="1"/>
</dbReference>
<name>A0A1I3RP29_HALDA</name>
<evidence type="ECO:0000313" key="9">
    <source>
        <dbReference type="Proteomes" id="UP000183557"/>
    </source>
</evidence>
<dbReference type="Pfam" id="PF00128">
    <property type="entry name" value="Alpha-amylase"/>
    <property type="match status" value="1"/>
</dbReference>
<sequence length="548" mass="64378">MNQEWWKKSVVYQIYPKSFNDTNGDGIGDIPGIIEKLDYLKELGVDVLWLSPVYDSPQEDNGYDIRNYRKVDDLFGNMDDLERLLEEAHKRDLKLVMDLVVNHTSDEHPWFVESAKSKDNPYRDYYIWKEGKNQEEPPTNWNSVFGGSVWEYDENTEQYYLHLFAKKQPDLNWENPKLREDIYDMMKFWLDKGMDGFRMDVINFISKDPEYPDGEQGDGSPYFMNGPRVHEFLQEMNKEVLSNYDVMTVGEMPGASPEDAKHYTNPENEELNMIFTFEHMDLDSDGDKWNWTNLDLVALKENFEKWQTSLHGVGWNSLYWNNHDQPRIVSRFGDDGEYRVKSAKMLAICLHMMQGTPYIYQGEEIGMTNVRFETLDEYRDIELLNMYEEKKEQGWSHEELMEAIYVKGRDNARTPMQWGDSENAGFTEGTPWIQVNPNYESINAAAAMEDEDSVFYFYQQLIRLRKELDVITDGRFELLLREDPNVFAYKRIGGAESLLVVCNFSSREVELDEEVYQQVEGNPVVVTNDSGKENRRMLAPYEGVVYRI</sequence>
<dbReference type="FunFam" id="3.90.400.10:FF:000002">
    <property type="entry name" value="Sucrose isomerase"/>
    <property type="match status" value="1"/>
</dbReference>
<dbReference type="Proteomes" id="UP000183557">
    <property type="component" value="Unassembled WGS sequence"/>
</dbReference>
<dbReference type="GO" id="GO:0004574">
    <property type="term" value="F:oligo-1,6-glucosidase activity"/>
    <property type="evidence" value="ECO:0007669"/>
    <property type="project" value="UniProtKB-EC"/>
</dbReference>
<dbReference type="InterPro" id="IPR017853">
    <property type="entry name" value="GH"/>
</dbReference>
<dbReference type="Pfam" id="PF16657">
    <property type="entry name" value="Malt_amylase_C"/>
    <property type="match status" value="1"/>
</dbReference>
<dbReference type="SMART" id="SM00642">
    <property type="entry name" value="Aamy"/>
    <property type="match status" value="1"/>
</dbReference>
<dbReference type="CDD" id="cd11333">
    <property type="entry name" value="AmyAc_SI_OligoGlu_DGase"/>
    <property type="match status" value="1"/>
</dbReference>
<dbReference type="Gene3D" id="3.20.20.80">
    <property type="entry name" value="Glycosidases"/>
    <property type="match status" value="1"/>
</dbReference>
<comment type="subcellular location">
    <subcellularLocation>
        <location evidence="1">Cytoplasm</location>
    </subcellularLocation>
</comment>
<dbReference type="InterPro" id="IPR013780">
    <property type="entry name" value="Glyco_hydro_b"/>
</dbReference>
<dbReference type="EMBL" id="FOSB01000002">
    <property type="protein sequence ID" value="SFJ47017.1"/>
    <property type="molecule type" value="Genomic_DNA"/>
</dbReference>
<dbReference type="InterPro" id="IPR032091">
    <property type="entry name" value="Malt_amylase-like_C"/>
</dbReference>
<comment type="similarity">
    <text evidence="2">Belongs to the glycosyl hydrolase 13 family.</text>
</comment>
<dbReference type="Gene3D" id="3.90.400.10">
    <property type="entry name" value="Oligo-1,6-glucosidase, Domain 2"/>
    <property type="match status" value="1"/>
</dbReference>
<dbReference type="GO" id="GO:0005737">
    <property type="term" value="C:cytoplasm"/>
    <property type="evidence" value="ECO:0007669"/>
    <property type="project" value="UniProtKB-SubCell"/>
</dbReference>
<evidence type="ECO:0000259" key="7">
    <source>
        <dbReference type="SMART" id="SM00642"/>
    </source>
</evidence>
<dbReference type="OrthoDB" id="9805159at2"/>
<organism evidence="8 9">
    <name type="scientific">Halobacillus dabanensis</name>
    <dbReference type="NCBI Taxonomy" id="240302"/>
    <lineage>
        <taxon>Bacteria</taxon>
        <taxon>Bacillati</taxon>
        <taxon>Bacillota</taxon>
        <taxon>Bacilli</taxon>
        <taxon>Bacillales</taxon>
        <taxon>Bacillaceae</taxon>
        <taxon>Halobacillus</taxon>
    </lineage>
</organism>
<proteinExistence type="inferred from homology"/>
<accession>A0A1I3RP29</accession>
<dbReference type="PANTHER" id="PTHR10357">
    <property type="entry name" value="ALPHA-AMYLASE FAMILY MEMBER"/>
    <property type="match status" value="1"/>
</dbReference>
<dbReference type="AlphaFoldDB" id="A0A1I3RP29"/>
<feature type="domain" description="Glycosyl hydrolase family 13 catalytic" evidence="7">
    <location>
        <begin position="13"/>
        <end position="413"/>
    </location>
</feature>
<dbReference type="NCBIfam" id="NF008183">
    <property type="entry name" value="PRK10933.1"/>
    <property type="match status" value="1"/>
</dbReference>
<evidence type="ECO:0000313" key="8">
    <source>
        <dbReference type="EMBL" id="SFJ47017.1"/>
    </source>
</evidence>
<reference evidence="9" key="1">
    <citation type="submission" date="2016-10" db="EMBL/GenBank/DDBJ databases">
        <authorList>
            <person name="Varghese N."/>
            <person name="Submissions S."/>
        </authorList>
    </citation>
    <scope>NUCLEOTIDE SEQUENCE [LARGE SCALE GENOMIC DNA]</scope>
    <source>
        <strain evidence="9">CGMCC 1.3704</strain>
    </source>
</reference>
<evidence type="ECO:0000256" key="6">
    <source>
        <dbReference type="ARBA" id="ARBA00038939"/>
    </source>
</evidence>
<dbReference type="EC" id="3.2.1.10" evidence="6"/>
<evidence type="ECO:0000256" key="2">
    <source>
        <dbReference type="ARBA" id="ARBA00008061"/>
    </source>
</evidence>
<dbReference type="InterPro" id="IPR006047">
    <property type="entry name" value="GH13_cat_dom"/>
</dbReference>
<protein>
    <recommendedName>
        <fullName evidence="6">oligo-1,6-glucosidase</fullName>
        <ecNumber evidence="6">3.2.1.10</ecNumber>
    </recommendedName>
</protein>
<dbReference type="FunFam" id="3.20.20.80:FF:000014">
    <property type="entry name" value="Alpha,alpha-phosphotrehalase"/>
    <property type="match status" value="1"/>
</dbReference>